<protein>
    <submittedName>
        <fullName evidence="2">Histidine kinase</fullName>
    </submittedName>
</protein>
<dbReference type="InterPro" id="IPR010559">
    <property type="entry name" value="Sig_transdc_His_kin_internal"/>
</dbReference>
<dbReference type="Pfam" id="PF06580">
    <property type="entry name" value="His_kinase"/>
    <property type="match status" value="1"/>
</dbReference>
<dbReference type="InterPro" id="IPR050640">
    <property type="entry name" value="Bact_2-comp_sensor_kinase"/>
</dbReference>
<sequence length="98" mass="10634">MAAEGLTFAPSAELSVKAQEAQVLALRYQINPHFLFNTLNAISALVRDAPAKAEEMLVQLSDFFRRTLTVDLAEDVTLPEVACSQRVNENGLASAQDA</sequence>
<name>A0ABU3Q7Y5_9SPHN</name>
<keyword evidence="2" id="KW-0418">Kinase</keyword>
<dbReference type="EMBL" id="JAVUPU010000004">
    <property type="protein sequence ID" value="MDT9599194.1"/>
    <property type="molecule type" value="Genomic_DNA"/>
</dbReference>
<dbReference type="PANTHER" id="PTHR34220:SF7">
    <property type="entry name" value="SENSOR HISTIDINE KINASE YPDA"/>
    <property type="match status" value="1"/>
</dbReference>
<evidence type="ECO:0000259" key="1">
    <source>
        <dbReference type="Pfam" id="PF06580"/>
    </source>
</evidence>
<dbReference type="RefSeq" id="WP_315726281.1">
    <property type="nucleotide sequence ID" value="NZ_JAVUPU010000004.1"/>
</dbReference>
<reference evidence="2 3" key="1">
    <citation type="submission" date="2023-05" db="EMBL/GenBank/DDBJ databases">
        <authorList>
            <person name="Guo Y."/>
        </authorList>
    </citation>
    <scope>NUCLEOTIDE SEQUENCE [LARGE SCALE GENOMIC DNA]</scope>
    <source>
        <strain evidence="2 3">GR2756</strain>
    </source>
</reference>
<dbReference type="PANTHER" id="PTHR34220">
    <property type="entry name" value="SENSOR HISTIDINE KINASE YPDA"/>
    <property type="match status" value="1"/>
</dbReference>
<comment type="caution">
    <text evidence="2">The sequence shown here is derived from an EMBL/GenBank/DDBJ whole genome shotgun (WGS) entry which is preliminary data.</text>
</comment>
<feature type="domain" description="Signal transduction histidine kinase internal region" evidence="1">
    <location>
        <begin position="21"/>
        <end position="76"/>
    </location>
</feature>
<evidence type="ECO:0000313" key="2">
    <source>
        <dbReference type="EMBL" id="MDT9599194.1"/>
    </source>
</evidence>
<proteinExistence type="predicted"/>
<keyword evidence="3" id="KW-1185">Reference proteome</keyword>
<accession>A0ABU3Q7Y5</accession>
<keyword evidence="2" id="KW-0808">Transferase</keyword>
<gene>
    <name evidence="2" type="ORF">RQX22_09555</name>
</gene>
<dbReference type="GO" id="GO:0016301">
    <property type="term" value="F:kinase activity"/>
    <property type="evidence" value="ECO:0007669"/>
    <property type="project" value="UniProtKB-KW"/>
</dbReference>
<evidence type="ECO:0000313" key="3">
    <source>
        <dbReference type="Proteomes" id="UP001259572"/>
    </source>
</evidence>
<dbReference type="Proteomes" id="UP001259572">
    <property type="component" value="Unassembled WGS sequence"/>
</dbReference>
<organism evidence="2 3">
    <name type="scientific">Sphingosinicella rhizophila</name>
    <dbReference type="NCBI Taxonomy" id="3050082"/>
    <lineage>
        <taxon>Bacteria</taxon>
        <taxon>Pseudomonadati</taxon>
        <taxon>Pseudomonadota</taxon>
        <taxon>Alphaproteobacteria</taxon>
        <taxon>Sphingomonadales</taxon>
        <taxon>Sphingosinicellaceae</taxon>
        <taxon>Sphingosinicella</taxon>
    </lineage>
</organism>